<proteinExistence type="inferred from homology"/>
<sequence>MKLKLLLFLNCVALITAVPEVNSKRCFESSFCRRTRSKTNNFEVQMSTISSNSYGLTAEIKNLETDVILVLKLDCLENNSFHFEIDEKSPFKKRFRLTNQAIVDDIKKKPAQVSNTTNSATVTCDLNKAIIEFSPFKIEFYHNNVLSLIVNNRKLMTFEHLRNKTVPTTDDDEWEETFEGYTDSKPNGPEAIALDFTIDNSEILFGIPEHHDTFSLRRTLYGEPYRLFTTDMTFFELDSRMANYGAIPVIYGHTADGRTTGIFWHNAADTYVDIYDTKTSHFMSESGIIDVYIFLGPSPSETFKQYTQITGVGNLPQLFTLAYHQCRWSYMTQNEVLEIVKSFDQYEIPLDTMWLDIDYTDGKRYFTWNHTAFPKPLEMIAELDSTGRHLVFIIDPHVKVDDEYFFYDGLKDLNYFVKLADTKTDFTGNCWPGNSSYVDFLNPEARKFYADQYLITNFNESVVKGGIWNDMNEPAVFDAPEKTFPRDAMHYDGENFWEHRNLHNMYGLLHTTGTFDGLMRRGSGDYRPFILTRSFFAGSQKYTAVWTGDNTADWGYLHGSIQACLAISVAGISFCGSDIGGFFGNPDEELFYRWTQAAAFQPFFRNHASAGTEYREPYRFSNETRIIATNAIKLRYSFLPFWYTLFYEHEITGLPVMRPMLANYPLDKNVFKLDTQYMLSDKLLVAPVLEPLSSWVIVRFPSIDGKDKGEIWYDIDNYTKYTHVGTQAIKVDENKIAVFQRGGTIISRKATVKKSSIYMRGDPISIYIAVDKDGKAQGNVYFDDETSFGYRNGEFKLINFNFENKTLTVTENNFKSDKIHSSNIERVYIAGIKELKTAKQSCKDNNKRDFSVVEIHEEFFYIDVSGNEEKCENSWTLTLNGSNKNFISIGLLMSVLTFVLFRIFFE</sequence>
<evidence type="ECO:0000256" key="5">
    <source>
        <dbReference type="ARBA" id="ARBA00022801"/>
    </source>
</evidence>
<dbReference type="GO" id="GO:0030246">
    <property type="term" value="F:carbohydrate binding"/>
    <property type="evidence" value="ECO:0007669"/>
    <property type="project" value="InterPro"/>
</dbReference>
<evidence type="ECO:0000256" key="4">
    <source>
        <dbReference type="ARBA" id="ARBA00022729"/>
    </source>
</evidence>
<dbReference type="InterPro" id="IPR017853">
    <property type="entry name" value="GH"/>
</dbReference>
<dbReference type="GO" id="GO:0005783">
    <property type="term" value="C:endoplasmic reticulum"/>
    <property type="evidence" value="ECO:0007669"/>
    <property type="project" value="UniProtKB-SubCell"/>
</dbReference>
<evidence type="ECO:0000256" key="3">
    <source>
        <dbReference type="ARBA" id="ARBA00007806"/>
    </source>
</evidence>
<reference evidence="16" key="1">
    <citation type="submission" date="2021-03" db="EMBL/GenBank/DDBJ databases">
        <title>Chromosome level genome of the anhydrobiotic midge Polypedilum vanderplanki.</title>
        <authorList>
            <person name="Yoshida Y."/>
            <person name="Kikawada T."/>
            <person name="Gusev O."/>
        </authorList>
    </citation>
    <scope>NUCLEOTIDE SEQUENCE</scope>
    <source>
        <strain evidence="16">NIAS01</strain>
        <tissue evidence="16">Whole body or cell culture</tissue>
    </source>
</reference>
<evidence type="ECO:0000256" key="11">
    <source>
        <dbReference type="SAM" id="Phobius"/>
    </source>
</evidence>
<dbReference type="CDD" id="cd14752">
    <property type="entry name" value="GH31_N"/>
    <property type="match status" value="1"/>
</dbReference>
<name>A0A9J6BMX4_POLVA</name>
<dbReference type="InterPro" id="IPR030458">
    <property type="entry name" value="Glyco_hydro_31_AS"/>
</dbReference>
<feature type="domain" description="Glycoside hydrolase family 31 TIM barrel" evidence="13">
    <location>
        <begin position="315"/>
        <end position="645"/>
    </location>
</feature>
<evidence type="ECO:0000256" key="8">
    <source>
        <dbReference type="ARBA" id="ARBA00023295"/>
    </source>
</evidence>
<keyword evidence="11" id="KW-1133">Transmembrane helix</keyword>
<dbReference type="GO" id="GO:0090599">
    <property type="term" value="F:alpha-glucosidase activity"/>
    <property type="evidence" value="ECO:0007669"/>
    <property type="project" value="TreeGrafter"/>
</dbReference>
<dbReference type="EMBL" id="JADBJN010000003">
    <property type="protein sequence ID" value="KAG5671217.1"/>
    <property type="molecule type" value="Genomic_DNA"/>
</dbReference>
<evidence type="ECO:0000256" key="7">
    <source>
        <dbReference type="ARBA" id="ARBA00023180"/>
    </source>
</evidence>
<keyword evidence="11" id="KW-0812">Transmembrane</keyword>
<dbReference type="PANTHER" id="PTHR22762">
    <property type="entry name" value="ALPHA-GLUCOSIDASE"/>
    <property type="match status" value="1"/>
</dbReference>
<evidence type="ECO:0000256" key="2">
    <source>
        <dbReference type="ARBA" id="ARBA00004833"/>
    </source>
</evidence>
<evidence type="ECO:0000259" key="13">
    <source>
        <dbReference type="Pfam" id="PF01055"/>
    </source>
</evidence>
<keyword evidence="8 10" id="KW-0326">Glycosidase</keyword>
<feature type="domain" description="Glycoside hydrolase family 31 N-terminal" evidence="14">
    <location>
        <begin position="71"/>
        <end position="273"/>
    </location>
</feature>
<dbReference type="InterPro" id="IPR011013">
    <property type="entry name" value="Gal_mutarotase_sf_dom"/>
</dbReference>
<dbReference type="InterPro" id="IPR048395">
    <property type="entry name" value="Glyco_hydro_31_C"/>
</dbReference>
<evidence type="ECO:0000256" key="10">
    <source>
        <dbReference type="RuleBase" id="RU361185"/>
    </source>
</evidence>
<evidence type="ECO:0000256" key="9">
    <source>
        <dbReference type="ARBA" id="ARBA00042895"/>
    </source>
</evidence>
<organism evidence="16 17">
    <name type="scientific">Polypedilum vanderplanki</name>
    <name type="common">Sleeping chironomid midge</name>
    <dbReference type="NCBI Taxonomy" id="319348"/>
    <lineage>
        <taxon>Eukaryota</taxon>
        <taxon>Metazoa</taxon>
        <taxon>Ecdysozoa</taxon>
        <taxon>Arthropoda</taxon>
        <taxon>Hexapoda</taxon>
        <taxon>Insecta</taxon>
        <taxon>Pterygota</taxon>
        <taxon>Neoptera</taxon>
        <taxon>Endopterygota</taxon>
        <taxon>Diptera</taxon>
        <taxon>Nematocera</taxon>
        <taxon>Chironomoidea</taxon>
        <taxon>Chironomidae</taxon>
        <taxon>Chironominae</taxon>
        <taxon>Polypedilum</taxon>
        <taxon>Polypedilum</taxon>
    </lineage>
</organism>
<keyword evidence="4 12" id="KW-0732">Signal</keyword>
<dbReference type="SUPFAM" id="SSF74650">
    <property type="entry name" value="Galactose mutarotase-like"/>
    <property type="match status" value="1"/>
</dbReference>
<feature type="domain" description="Glycosyl hydrolase family 31 C-terminal" evidence="15">
    <location>
        <begin position="653"/>
        <end position="746"/>
    </location>
</feature>
<keyword evidence="5 10" id="KW-0378">Hydrolase</keyword>
<accession>A0A9J6BMX4</accession>
<dbReference type="OrthoDB" id="3237269at2759"/>
<dbReference type="Pfam" id="PF01055">
    <property type="entry name" value="Glyco_hydro_31_2nd"/>
    <property type="match status" value="1"/>
</dbReference>
<dbReference type="Pfam" id="PF21365">
    <property type="entry name" value="Glyco_hydro_31_3rd"/>
    <property type="match status" value="1"/>
</dbReference>
<comment type="subcellular location">
    <subcellularLocation>
        <location evidence="1">Endoplasmic reticulum</location>
    </subcellularLocation>
</comment>
<comment type="similarity">
    <text evidence="3 10">Belongs to the glycosyl hydrolase 31 family.</text>
</comment>
<feature type="chain" id="PRO_5039893153" description="Glucosidase II subunit alpha" evidence="12">
    <location>
        <begin position="18"/>
        <end position="906"/>
    </location>
</feature>
<keyword evidence="7" id="KW-0325">Glycoprotein</keyword>
<dbReference type="InterPro" id="IPR000322">
    <property type="entry name" value="Glyco_hydro_31_TIM"/>
</dbReference>
<protein>
    <recommendedName>
        <fullName evidence="9">Glucosidase II subunit alpha</fullName>
    </recommendedName>
</protein>
<dbReference type="PROSITE" id="PS00129">
    <property type="entry name" value="GLYCOSYL_HYDROL_F31_1"/>
    <property type="match status" value="1"/>
</dbReference>
<dbReference type="InterPro" id="IPR013780">
    <property type="entry name" value="Glyco_hydro_b"/>
</dbReference>
<evidence type="ECO:0000259" key="15">
    <source>
        <dbReference type="Pfam" id="PF21365"/>
    </source>
</evidence>
<dbReference type="Pfam" id="PF13802">
    <property type="entry name" value="Gal_mutarotas_2"/>
    <property type="match status" value="1"/>
</dbReference>
<dbReference type="GO" id="GO:0006491">
    <property type="term" value="P:N-glycan processing"/>
    <property type="evidence" value="ECO:0007669"/>
    <property type="project" value="TreeGrafter"/>
</dbReference>
<keyword evidence="17" id="KW-1185">Reference proteome</keyword>
<keyword evidence="11" id="KW-0472">Membrane</keyword>
<dbReference type="Proteomes" id="UP001107558">
    <property type="component" value="Chromosome 3"/>
</dbReference>
<evidence type="ECO:0000313" key="17">
    <source>
        <dbReference type="Proteomes" id="UP001107558"/>
    </source>
</evidence>
<evidence type="ECO:0000313" key="16">
    <source>
        <dbReference type="EMBL" id="KAG5671217.1"/>
    </source>
</evidence>
<dbReference type="Gene3D" id="3.20.20.80">
    <property type="entry name" value="Glycosidases"/>
    <property type="match status" value="2"/>
</dbReference>
<dbReference type="Gene3D" id="2.60.40.1760">
    <property type="entry name" value="glycosyl hydrolase (family 31)"/>
    <property type="match status" value="1"/>
</dbReference>
<gene>
    <name evidence="16" type="ORF">PVAND_001426</name>
</gene>
<comment type="pathway">
    <text evidence="2">Glycan metabolism; N-glycan metabolism.</text>
</comment>
<evidence type="ECO:0000256" key="1">
    <source>
        <dbReference type="ARBA" id="ARBA00004240"/>
    </source>
</evidence>
<dbReference type="GO" id="GO:0005975">
    <property type="term" value="P:carbohydrate metabolic process"/>
    <property type="evidence" value="ECO:0007669"/>
    <property type="project" value="InterPro"/>
</dbReference>
<dbReference type="InterPro" id="IPR025887">
    <property type="entry name" value="Glyco_hydro_31_N_dom"/>
</dbReference>
<dbReference type="AlphaFoldDB" id="A0A9J6BMX4"/>
<dbReference type="Gene3D" id="2.60.40.1180">
    <property type="entry name" value="Golgi alpha-mannosidase II"/>
    <property type="match status" value="2"/>
</dbReference>
<keyword evidence="6" id="KW-0256">Endoplasmic reticulum</keyword>
<feature type="signal peptide" evidence="12">
    <location>
        <begin position="1"/>
        <end position="17"/>
    </location>
</feature>
<evidence type="ECO:0000256" key="6">
    <source>
        <dbReference type="ARBA" id="ARBA00022824"/>
    </source>
</evidence>
<feature type="transmembrane region" description="Helical" evidence="11">
    <location>
        <begin position="886"/>
        <end position="905"/>
    </location>
</feature>
<dbReference type="PANTHER" id="PTHR22762:SF54">
    <property type="entry name" value="BCDNA.GH04962"/>
    <property type="match status" value="1"/>
</dbReference>
<dbReference type="SUPFAM" id="SSF51011">
    <property type="entry name" value="Glycosyl hydrolase domain"/>
    <property type="match status" value="1"/>
</dbReference>
<comment type="caution">
    <text evidence="16">The sequence shown here is derived from an EMBL/GenBank/DDBJ whole genome shotgun (WGS) entry which is preliminary data.</text>
</comment>
<dbReference type="CDD" id="cd06603">
    <property type="entry name" value="GH31_GANC_GANAB_alpha"/>
    <property type="match status" value="1"/>
</dbReference>
<evidence type="ECO:0000256" key="12">
    <source>
        <dbReference type="SAM" id="SignalP"/>
    </source>
</evidence>
<dbReference type="SUPFAM" id="SSF51445">
    <property type="entry name" value="(Trans)glycosidases"/>
    <property type="match status" value="1"/>
</dbReference>
<evidence type="ECO:0000259" key="14">
    <source>
        <dbReference type="Pfam" id="PF13802"/>
    </source>
</evidence>